<evidence type="ECO:0000256" key="2">
    <source>
        <dbReference type="ARBA" id="ARBA00004687"/>
    </source>
</evidence>
<reference evidence="13 14" key="1">
    <citation type="submission" date="2014-02" db="EMBL/GenBank/DDBJ databases">
        <authorList>
            <person name="Sibley D."/>
            <person name="Venepally P."/>
            <person name="Karamycheva S."/>
            <person name="Hadjithomas M."/>
            <person name="Khan A."/>
            <person name="Brunk B."/>
            <person name="Roos D."/>
            <person name="Caler E."/>
            <person name="Lorenzi H."/>
        </authorList>
    </citation>
    <scope>NUCLEOTIDE SEQUENCE [LARGE SCALE GENOMIC DNA]</scope>
    <source>
        <strain evidence="13 14">GAB2-2007-GAL-DOM2</strain>
    </source>
</reference>
<dbReference type="VEuPathDB" id="ToxoDB:TGDOM2_270220"/>
<evidence type="ECO:0000313" key="14">
    <source>
        <dbReference type="Proteomes" id="UP000028837"/>
    </source>
</evidence>
<evidence type="ECO:0000256" key="4">
    <source>
        <dbReference type="ARBA" id="ARBA00022502"/>
    </source>
</evidence>
<dbReference type="UniPathway" id="UPA00196"/>
<feature type="transmembrane region" description="Helical" evidence="12">
    <location>
        <begin position="628"/>
        <end position="651"/>
    </location>
</feature>
<dbReference type="GO" id="GO:0005789">
    <property type="term" value="C:endoplasmic reticulum membrane"/>
    <property type="evidence" value="ECO:0007669"/>
    <property type="project" value="UniProtKB-SubCell"/>
</dbReference>
<dbReference type="PANTHER" id="PTHR12468:SF2">
    <property type="entry name" value="GPI MANNOSYLTRANSFERASE 2"/>
    <property type="match status" value="1"/>
</dbReference>
<evidence type="ECO:0000256" key="7">
    <source>
        <dbReference type="ARBA" id="ARBA00022692"/>
    </source>
</evidence>
<dbReference type="GO" id="GO:0004376">
    <property type="term" value="F:GPI mannosyltransferase activity"/>
    <property type="evidence" value="ECO:0007669"/>
    <property type="project" value="InterPro"/>
</dbReference>
<feature type="transmembrane region" description="Helical" evidence="12">
    <location>
        <begin position="366"/>
        <end position="389"/>
    </location>
</feature>
<comment type="similarity">
    <text evidence="3">Belongs to the PIGV family.</text>
</comment>
<gene>
    <name evidence="13" type="ORF">TGDOM2_270220</name>
</gene>
<dbReference type="InterPro" id="IPR007315">
    <property type="entry name" value="PIG-V/Gpi18"/>
</dbReference>
<feature type="compositionally biased region" description="Basic and acidic residues" evidence="11">
    <location>
        <begin position="857"/>
        <end position="867"/>
    </location>
</feature>
<feature type="region of interest" description="Disordered" evidence="11">
    <location>
        <begin position="329"/>
        <end position="352"/>
    </location>
</feature>
<dbReference type="Proteomes" id="UP000028837">
    <property type="component" value="Unassembled WGS sequence"/>
</dbReference>
<comment type="caution">
    <text evidence="13">The sequence shown here is derived from an EMBL/GenBank/DDBJ whole genome shotgun (WGS) entry which is preliminary data.</text>
</comment>
<feature type="region of interest" description="Disordered" evidence="11">
    <location>
        <begin position="98"/>
        <end position="128"/>
    </location>
</feature>
<keyword evidence="9 12" id="KW-1133">Transmembrane helix</keyword>
<evidence type="ECO:0000256" key="8">
    <source>
        <dbReference type="ARBA" id="ARBA00022824"/>
    </source>
</evidence>
<feature type="compositionally biased region" description="Polar residues" evidence="11">
    <location>
        <begin position="448"/>
        <end position="458"/>
    </location>
</feature>
<feature type="compositionally biased region" description="Basic and acidic residues" evidence="11">
    <location>
        <begin position="727"/>
        <end position="736"/>
    </location>
</feature>
<feature type="compositionally biased region" description="Basic and acidic residues" evidence="11">
    <location>
        <begin position="1219"/>
        <end position="1232"/>
    </location>
</feature>
<evidence type="ECO:0000256" key="5">
    <source>
        <dbReference type="ARBA" id="ARBA00022676"/>
    </source>
</evidence>
<proteinExistence type="inferred from homology"/>
<evidence type="ECO:0000256" key="9">
    <source>
        <dbReference type="ARBA" id="ARBA00022989"/>
    </source>
</evidence>
<dbReference type="EMBL" id="AHZU02000488">
    <property type="protein sequence ID" value="KFG43748.1"/>
    <property type="molecule type" value="Genomic_DNA"/>
</dbReference>
<feature type="region of interest" description="Disordered" evidence="11">
    <location>
        <begin position="435"/>
        <end position="458"/>
    </location>
</feature>
<feature type="region of interest" description="Disordered" evidence="11">
    <location>
        <begin position="586"/>
        <end position="607"/>
    </location>
</feature>
<evidence type="ECO:0000256" key="6">
    <source>
        <dbReference type="ARBA" id="ARBA00022679"/>
    </source>
</evidence>
<evidence type="ECO:0000256" key="3">
    <source>
        <dbReference type="ARBA" id="ARBA00008698"/>
    </source>
</evidence>
<comment type="subcellular location">
    <subcellularLocation>
        <location evidence="1">Endoplasmic reticulum membrane</location>
        <topology evidence="1">Multi-pass membrane protein</topology>
    </subcellularLocation>
</comment>
<feature type="transmembrane region" description="Helical" evidence="12">
    <location>
        <begin position="1270"/>
        <end position="1295"/>
    </location>
</feature>
<feature type="region of interest" description="Disordered" evidence="11">
    <location>
        <begin position="402"/>
        <end position="422"/>
    </location>
</feature>
<evidence type="ECO:0000256" key="12">
    <source>
        <dbReference type="SAM" id="Phobius"/>
    </source>
</evidence>
<dbReference type="Pfam" id="PF04188">
    <property type="entry name" value="Mannosyl_trans2"/>
    <property type="match status" value="1"/>
</dbReference>
<feature type="compositionally biased region" description="Basic and acidic residues" evidence="11">
    <location>
        <begin position="697"/>
        <end position="712"/>
    </location>
</feature>
<protein>
    <submittedName>
        <fullName evidence="13">Putative phosphatidylinositol glycan class V, related protein</fullName>
    </submittedName>
</protein>
<feature type="compositionally biased region" description="Low complexity" evidence="11">
    <location>
        <begin position="215"/>
        <end position="238"/>
    </location>
</feature>
<feature type="region of interest" description="Disordered" evidence="11">
    <location>
        <begin position="547"/>
        <end position="571"/>
    </location>
</feature>
<dbReference type="GO" id="GO:0006506">
    <property type="term" value="P:GPI anchor biosynthetic process"/>
    <property type="evidence" value="ECO:0007669"/>
    <property type="project" value="UniProtKB-UniPathway"/>
</dbReference>
<evidence type="ECO:0000313" key="13">
    <source>
        <dbReference type="EMBL" id="KFG43748.1"/>
    </source>
</evidence>
<feature type="region of interest" description="Disordered" evidence="11">
    <location>
        <begin position="675"/>
        <end position="742"/>
    </location>
</feature>
<organism evidence="13 14">
    <name type="scientific">Toxoplasma gondii GAB2-2007-GAL-DOM2</name>
    <dbReference type="NCBI Taxonomy" id="1130820"/>
    <lineage>
        <taxon>Eukaryota</taxon>
        <taxon>Sar</taxon>
        <taxon>Alveolata</taxon>
        <taxon>Apicomplexa</taxon>
        <taxon>Conoidasida</taxon>
        <taxon>Coccidia</taxon>
        <taxon>Eucoccidiorida</taxon>
        <taxon>Eimeriorina</taxon>
        <taxon>Sarcocystidae</taxon>
        <taxon>Toxoplasma</taxon>
    </lineage>
</organism>
<keyword evidence="4" id="KW-0337">GPI-anchor biosynthesis</keyword>
<feature type="region of interest" description="Disordered" evidence="11">
    <location>
        <begin position="205"/>
        <end position="244"/>
    </location>
</feature>
<dbReference type="PANTHER" id="PTHR12468">
    <property type="entry name" value="GPI MANNOSYLTRANSFERASE 2"/>
    <property type="match status" value="1"/>
</dbReference>
<feature type="compositionally biased region" description="Basic and acidic residues" evidence="11">
    <location>
        <begin position="560"/>
        <end position="571"/>
    </location>
</feature>
<evidence type="ECO:0000256" key="1">
    <source>
        <dbReference type="ARBA" id="ARBA00004477"/>
    </source>
</evidence>
<evidence type="ECO:0000256" key="11">
    <source>
        <dbReference type="SAM" id="MobiDB-lite"/>
    </source>
</evidence>
<feature type="transmembrane region" description="Helical" evidence="12">
    <location>
        <begin position="1032"/>
        <end position="1053"/>
    </location>
</feature>
<dbReference type="OrthoDB" id="10252502at2759"/>
<keyword evidence="7 12" id="KW-0812">Transmembrane</keyword>
<feature type="compositionally biased region" description="Basic and acidic residues" evidence="11">
    <location>
        <begin position="105"/>
        <end position="122"/>
    </location>
</feature>
<feature type="transmembrane region" description="Helical" evidence="12">
    <location>
        <begin position="24"/>
        <end position="45"/>
    </location>
</feature>
<feature type="region of interest" description="Disordered" evidence="11">
    <location>
        <begin position="1215"/>
        <end position="1248"/>
    </location>
</feature>
<accession>A0A086KH80</accession>
<keyword evidence="6" id="KW-0808">Transferase</keyword>
<keyword evidence="5" id="KW-0328">Glycosyltransferase</keyword>
<feature type="region of interest" description="Disordered" evidence="11">
    <location>
        <begin position="851"/>
        <end position="874"/>
    </location>
</feature>
<feature type="transmembrane region" description="Helical" evidence="12">
    <location>
        <begin position="764"/>
        <end position="795"/>
    </location>
</feature>
<feature type="compositionally biased region" description="Basic and acidic residues" evidence="11">
    <location>
        <begin position="402"/>
        <end position="415"/>
    </location>
</feature>
<name>A0A086KH80_TOXGO</name>
<feature type="compositionally biased region" description="Polar residues" evidence="11">
    <location>
        <begin position="205"/>
        <end position="214"/>
    </location>
</feature>
<keyword evidence="10 12" id="KW-0472">Membrane</keyword>
<feature type="compositionally biased region" description="Basic and acidic residues" evidence="11">
    <location>
        <begin position="589"/>
        <end position="604"/>
    </location>
</feature>
<keyword evidence="8" id="KW-0256">Endoplasmic reticulum</keyword>
<evidence type="ECO:0000256" key="10">
    <source>
        <dbReference type="ARBA" id="ARBA00023136"/>
    </source>
</evidence>
<dbReference type="GO" id="GO:0031501">
    <property type="term" value="C:mannosyltransferase complex"/>
    <property type="evidence" value="ECO:0007669"/>
    <property type="project" value="TreeGrafter"/>
</dbReference>
<sequence length="1296" mass="142637">MPTSAQVGKPLKARTSLLRLRLRVLFLAFLSRLLCLSLTCLWAHLHPTYNSQSSLLHPTAPKRQDYISPSLLARRLSAPHSAALRHFHPFHLTVESAPLSLSQEQRNDRKQRAGLEEGRTRQDAPPAEQARVLVLTSVTDEGIAQLFPRRGVGSGVRTPQTQARLPSPEDAPAFLAADVAPVSALPPWGRDSRLSSSLYRGETQWETTKKQSLNSGGRRVSSGGSPASRVSSSGSSPGFQTDQRVFGNSPINEVKLDGVLWRLVVPFLSWDGEYFLTFALQKTAYYFELTHAFFPGLSVVYIHLGGFLRRLLSRAAEVADSAVPRSSSRFSASESEESEESRSSKGFQSSPPLQDSFPFPARIDDAVVYGFAAVLVSNLAFVLAALGVFEVARMHLAAEARVRGEADEQSRDSRDSACPLFPGENCSPAAAVYTAHTDSDTEGRKSVHSSSDGTQRHSYLQASWKREGEDVHVIEGERNRQMPSVERARDENEESCRIAFLAAGWFSFSAANIHMSAAYTESLFAALTMWGLYMLLFAEHPPAGSPQSFDCLDTPEEAPQDGKDMPKAVRSKRECNAESRLNCRSVKQSRHEASSRSKEVEKASPRPCQSTCATSAVRAMGKRIRKRFLTLLLPFLLRLGATFLFFLASFLRSNGSLALAPLFFHTLRTCPLVGSLRPRGRQPRPPNASSAMVGNSPHDRKTHGSREGDKSEAAALSRRLGNSDESVEGRGRKDEATDGSVTHTAVQTQTWLCHVRGRRSYGRLLVATGYHWIFALFQAVAVVLPIFLAMAYPWYLYCACPKTSQVVTSTCHVASTFLGQTVHTPYSQDAEADSLDVLPSFVPGAEPSAGFVSSSLKESDAMPDPRQDSGYSTVSHSFGPAPLRRHTLTFSQFAYRVLAVGLPQSAASVFSRLRRFLFGSRAYWASEAEQVATEAALDSAVSLGVHAVGRNPVTGPAVETPERGCVSGPSEFGLQSGPGSLRVFLGNKERVISNAASPMPPWCSARVPNIYPWIQREYWDVYFLGFFRFKNLYLIILALPFYFLAMSCILFFLRRTWGPGRCAETLSDDAANQGREATGELLEGEKPRHSLRGMQGSKNFNLRWSKNVTSLWRQGGRFFLSVVLDPAFGEICQLAFLMMFMFLCGNTNVFVRLSTASPILFLNMARLHDAYSWRKKHFLAKSVSSSCVSPSCCLSGRASSMTTVSRDQHQRGFRMHTKNASEHSSAADRKPDGAVSRADATGSGSCDEDIVRSGNNANCAKVPPPVGWRWWGFCSSIILLCHFLGPLFFGCYVTWT</sequence>
<comment type="pathway">
    <text evidence="2">Glycolipid biosynthesis; glycosylphosphatidylinositol-anchor biosynthesis.</text>
</comment>
<dbReference type="GO" id="GO:0000009">
    <property type="term" value="F:alpha-1,6-mannosyltransferase activity"/>
    <property type="evidence" value="ECO:0007669"/>
    <property type="project" value="InterPro"/>
</dbReference>